<sequence>MSEPESVPPVPEADPEAAAARRRAALRRPLWIAVLLLVLAAGALWVTSTMTWGATRVKPDATGAEVQPALVPMALFCVAAVAAAVALAGWMRRVLGALVVLAAIVVSRVVVAASPPAGAYAVALAGVLLMAAAGLLLLVRGAAMPRLGGGYQTPGAARRNADPERELWNALERGDDPTDRD</sequence>
<keyword evidence="2" id="KW-1133">Transmembrane helix</keyword>
<dbReference type="InterPro" id="IPR036259">
    <property type="entry name" value="MFS_trans_sf"/>
</dbReference>
<name>A0ABU0X7P0_9PSEU</name>
<keyword evidence="2" id="KW-0812">Transmembrane</keyword>
<evidence type="ECO:0000256" key="2">
    <source>
        <dbReference type="SAM" id="Phobius"/>
    </source>
</evidence>
<feature type="transmembrane region" description="Helical" evidence="2">
    <location>
        <begin position="94"/>
        <end position="113"/>
    </location>
</feature>
<dbReference type="Gene3D" id="1.20.1250.20">
    <property type="entry name" value="MFS general substrate transporter like domains"/>
    <property type="match status" value="1"/>
</dbReference>
<feature type="transmembrane region" description="Helical" evidence="2">
    <location>
        <begin position="68"/>
        <end position="87"/>
    </location>
</feature>
<dbReference type="Proteomes" id="UP001225605">
    <property type="component" value="Unassembled WGS sequence"/>
</dbReference>
<organism evidence="3 4">
    <name type="scientific">Saccharothrix yanglingensis</name>
    <dbReference type="NCBI Taxonomy" id="659496"/>
    <lineage>
        <taxon>Bacteria</taxon>
        <taxon>Bacillati</taxon>
        <taxon>Actinomycetota</taxon>
        <taxon>Actinomycetes</taxon>
        <taxon>Pseudonocardiales</taxon>
        <taxon>Pseudonocardiaceae</taxon>
        <taxon>Saccharothrix</taxon>
    </lineage>
</organism>
<accession>A0ABU0X7P0</accession>
<comment type="caution">
    <text evidence="3">The sequence shown here is derived from an EMBL/GenBank/DDBJ whole genome shotgun (WGS) entry which is preliminary data.</text>
</comment>
<keyword evidence="2" id="KW-0472">Membrane</keyword>
<feature type="region of interest" description="Disordered" evidence="1">
    <location>
        <begin position="153"/>
        <end position="181"/>
    </location>
</feature>
<evidence type="ECO:0000313" key="3">
    <source>
        <dbReference type="EMBL" id="MDQ2588148.1"/>
    </source>
</evidence>
<feature type="transmembrane region" description="Helical" evidence="2">
    <location>
        <begin position="119"/>
        <end position="139"/>
    </location>
</feature>
<dbReference type="Pfam" id="PF09534">
    <property type="entry name" value="Trp_oprn_chp"/>
    <property type="match status" value="2"/>
</dbReference>
<gene>
    <name evidence="3" type="ORF">CKY47_30120</name>
</gene>
<reference evidence="3 4" key="1">
    <citation type="submission" date="2017-06" db="EMBL/GenBank/DDBJ databases">
        <title>Cultured bacterium strain Saccharothrix yanglingensis Hhs.015.</title>
        <authorList>
            <person name="Xia Y."/>
        </authorList>
    </citation>
    <scope>NUCLEOTIDE SEQUENCE [LARGE SCALE GENOMIC DNA]</scope>
    <source>
        <strain evidence="3 4">Hhs.015</strain>
    </source>
</reference>
<dbReference type="RefSeq" id="WP_306749786.1">
    <property type="nucleotide sequence ID" value="NZ_NSDM01000016.1"/>
</dbReference>
<evidence type="ECO:0000313" key="4">
    <source>
        <dbReference type="Proteomes" id="UP001225605"/>
    </source>
</evidence>
<keyword evidence="4" id="KW-1185">Reference proteome</keyword>
<protein>
    <recommendedName>
        <fullName evidence="5">Tryptophan-associated transmembrane protein</fullName>
    </recommendedName>
</protein>
<evidence type="ECO:0000256" key="1">
    <source>
        <dbReference type="SAM" id="MobiDB-lite"/>
    </source>
</evidence>
<feature type="compositionally biased region" description="Basic and acidic residues" evidence="1">
    <location>
        <begin position="159"/>
        <end position="181"/>
    </location>
</feature>
<dbReference type="InterPro" id="IPR019051">
    <property type="entry name" value="Trp_biosyn_TM_oprn/chp"/>
</dbReference>
<evidence type="ECO:0008006" key="5">
    <source>
        <dbReference type="Google" id="ProtNLM"/>
    </source>
</evidence>
<feature type="transmembrane region" description="Helical" evidence="2">
    <location>
        <begin position="30"/>
        <end position="48"/>
    </location>
</feature>
<dbReference type="EMBL" id="NSDM01000016">
    <property type="protein sequence ID" value="MDQ2588148.1"/>
    <property type="molecule type" value="Genomic_DNA"/>
</dbReference>
<proteinExistence type="predicted"/>